<proteinExistence type="predicted"/>
<reference evidence="2" key="1">
    <citation type="submission" date="2021-12" db="EMBL/GenBank/DDBJ databases">
        <authorList>
            <person name="King R."/>
        </authorList>
    </citation>
    <scope>NUCLEOTIDE SEQUENCE</scope>
</reference>
<evidence type="ECO:0000313" key="3">
    <source>
        <dbReference type="Proteomes" id="UP001154114"/>
    </source>
</evidence>
<evidence type="ECO:0008006" key="4">
    <source>
        <dbReference type="Google" id="ProtNLM"/>
    </source>
</evidence>
<dbReference type="EMBL" id="LR824022">
    <property type="protein sequence ID" value="CAD0203491.1"/>
    <property type="molecule type" value="Genomic_DNA"/>
</dbReference>
<sequence>MSAYGHCVVLVSVLGGVVLGRHHQTAALARAAVHRLDDVNHLLLVFQRPVDLVVVAGAQIYHNVLVAEEEHHRAGVIQLVHFIKVWYFSDIHEVYNGEVLDLLRDAVQHFVHLHAGRIPVMPESYDNNTVFLRQYGLIYLPAVV</sequence>
<dbReference type="AlphaFoldDB" id="A0A9N8L493"/>
<protein>
    <recommendedName>
        <fullName evidence="4">Secreted protein</fullName>
    </recommendedName>
</protein>
<accession>A0A9N8L493</accession>
<name>A0A9N8L493_CHRIL</name>
<feature type="signal peptide" evidence="1">
    <location>
        <begin position="1"/>
        <end position="20"/>
    </location>
</feature>
<dbReference type="Proteomes" id="UP001154114">
    <property type="component" value="Chromosome 19"/>
</dbReference>
<dbReference type="OrthoDB" id="10581869at2759"/>
<evidence type="ECO:0000313" key="2">
    <source>
        <dbReference type="EMBL" id="CAD0203491.1"/>
    </source>
</evidence>
<organism evidence="2 3">
    <name type="scientific">Chrysodeixis includens</name>
    <name type="common">Soybean looper</name>
    <name type="synonym">Pseudoplusia includens</name>
    <dbReference type="NCBI Taxonomy" id="689277"/>
    <lineage>
        <taxon>Eukaryota</taxon>
        <taxon>Metazoa</taxon>
        <taxon>Ecdysozoa</taxon>
        <taxon>Arthropoda</taxon>
        <taxon>Hexapoda</taxon>
        <taxon>Insecta</taxon>
        <taxon>Pterygota</taxon>
        <taxon>Neoptera</taxon>
        <taxon>Endopterygota</taxon>
        <taxon>Lepidoptera</taxon>
        <taxon>Glossata</taxon>
        <taxon>Ditrysia</taxon>
        <taxon>Noctuoidea</taxon>
        <taxon>Noctuidae</taxon>
        <taxon>Plusiinae</taxon>
        <taxon>Chrysodeixis</taxon>
    </lineage>
</organism>
<keyword evidence="3" id="KW-1185">Reference proteome</keyword>
<keyword evidence="1" id="KW-0732">Signal</keyword>
<evidence type="ECO:0000256" key="1">
    <source>
        <dbReference type="SAM" id="SignalP"/>
    </source>
</evidence>
<feature type="chain" id="PRO_5040338520" description="Secreted protein" evidence="1">
    <location>
        <begin position="21"/>
        <end position="144"/>
    </location>
</feature>
<gene>
    <name evidence="2" type="ORF">CINC_LOCUS5141</name>
</gene>